<organism evidence="1 2">
    <name type="scientific">Sphenostylis stenocarpa</name>
    <dbReference type="NCBI Taxonomy" id="92480"/>
    <lineage>
        <taxon>Eukaryota</taxon>
        <taxon>Viridiplantae</taxon>
        <taxon>Streptophyta</taxon>
        <taxon>Embryophyta</taxon>
        <taxon>Tracheophyta</taxon>
        <taxon>Spermatophyta</taxon>
        <taxon>Magnoliopsida</taxon>
        <taxon>eudicotyledons</taxon>
        <taxon>Gunneridae</taxon>
        <taxon>Pentapetalae</taxon>
        <taxon>rosids</taxon>
        <taxon>fabids</taxon>
        <taxon>Fabales</taxon>
        <taxon>Fabaceae</taxon>
        <taxon>Papilionoideae</taxon>
        <taxon>50 kb inversion clade</taxon>
        <taxon>NPAAA clade</taxon>
        <taxon>indigoferoid/millettioid clade</taxon>
        <taxon>Phaseoleae</taxon>
        <taxon>Sphenostylis</taxon>
    </lineage>
</organism>
<keyword evidence="2" id="KW-1185">Reference proteome</keyword>
<sequence length="113" mass="12578">MQRNECNVIHLIPTDATNFPSPSNGSDLSHVSQKQLSASLVLCTGKPAAFPKWWFDLLLLTQHKMNMVGLVNRSMFQASHLNASFGSGGRKLRHRLNKRMTVIPIGTVYSSLQ</sequence>
<dbReference type="AlphaFoldDB" id="A0AA86S5K3"/>
<evidence type="ECO:0000313" key="2">
    <source>
        <dbReference type="Proteomes" id="UP001189624"/>
    </source>
</evidence>
<dbReference type="Gramene" id="rna-AYBTSS11_LOCUS10846">
    <property type="protein sequence ID" value="CAJ1942455.1"/>
    <property type="gene ID" value="gene-AYBTSS11_LOCUS10846"/>
</dbReference>
<dbReference type="Proteomes" id="UP001189624">
    <property type="component" value="Chromosome 3"/>
</dbReference>
<gene>
    <name evidence="1" type="ORF">AYBTSS11_LOCUS10846</name>
</gene>
<dbReference type="EMBL" id="OY731400">
    <property type="protein sequence ID" value="CAJ1942455.1"/>
    <property type="molecule type" value="Genomic_DNA"/>
</dbReference>
<name>A0AA86S5K3_9FABA</name>
<proteinExistence type="predicted"/>
<reference evidence="1" key="1">
    <citation type="submission" date="2023-10" db="EMBL/GenBank/DDBJ databases">
        <authorList>
            <person name="Domelevo Entfellner J.-B."/>
        </authorList>
    </citation>
    <scope>NUCLEOTIDE SEQUENCE</scope>
</reference>
<protein>
    <submittedName>
        <fullName evidence="1">Uncharacterized protein</fullName>
    </submittedName>
</protein>
<accession>A0AA86S5K3</accession>
<evidence type="ECO:0000313" key="1">
    <source>
        <dbReference type="EMBL" id="CAJ1942455.1"/>
    </source>
</evidence>